<dbReference type="PROSITE" id="PS51257">
    <property type="entry name" value="PROKAR_LIPOPROTEIN"/>
    <property type="match status" value="1"/>
</dbReference>
<dbReference type="Gramene" id="mRNA:HanXRQr2_Chr15g0690521">
    <property type="protein sequence ID" value="mRNA:HanXRQr2_Chr15g0690521"/>
    <property type="gene ID" value="HanXRQr2_Chr15g0690521"/>
</dbReference>
<evidence type="ECO:0000313" key="1">
    <source>
        <dbReference type="EMBL" id="KAF5764306.1"/>
    </source>
</evidence>
<reference evidence="2" key="2">
    <citation type="submission" date="2017-02" db="EMBL/GenBank/DDBJ databases">
        <title>Sunflower complete genome.</title>
        <authorList>
            <person name="Langlade N."/>
            <person name="Munos S."/>
        </authorList>
    </citation>
    <scope>NUCLEOTIDE SEQUENCE [LARGE SCALE GENOMIC DNA]</scope>
    <source>
        <tissue evidence="2">Leaves</tissue>
    </source>
</reference>
<protein>
    <submittedName>
        <fullName evidence="2">Uncharacterized protein</fullName>
    </submittedName>
</protein>
<organism evidence="2 3">
    <name type="scientific">Helianthus annuus</name>
    <name type="common">Common sunflower</name>
    <dbReference type="NCBI Taxonomy" id="4232"/>
    <lineage>
        <taxon>Eukaryota</taxon>
        <taxon>Viridiplantae</taxon>
        <taxon>Streptophyta</taxon>
        <taxon>Embryophyta</taxon>
        <taxon>Tracheophyta</taxon>
        <taxon>Spermatophyta</taxon>
        <taxon>Magnoliopsida</taxon>
        <taxon>eudicotyledons</taxon>
        <taxon>Gunneridae</taxon>
        <taxon>Pentapetalae</taxon>
        <taxon>asterids</taxon>
        <taxon>campanulids</taxon>
        <taxon>Asterales</taxon>
        <taxon>Asteraceae</taxon>
        <taxon>Asteroideae</taxon>
        <taxon>Heliantheae alliance</taxon>
        <taxon>Heliantheae</taxon>
        <taxon>Helianthus</taxon>
    </lineage>
</organism>
<name>A0A251ULW1_HELAN</name>
<evidence type="ECO:0000313" key="2">
    <source>
        <dbReference type="EMBL" id="OTG23856.1"/>
    </source>
</evidence>
<gene>
    <name evidence="2" type="ORF">HannXRQ_Chr05g0130241</name>
    <name evidence="1" type="ORF">HanXRQr2_Chr15g0690521</name>
</gene>
<accession>A0A251ULW1</accession>
<keyword evidence="3" id="KW-1185">Reference proteome</keyword>
<proteinExistence type="predicted"/>
<dbReference type="EMBL" id="CM007894">
    <property type="protein sequence ID" value="OTG23856.1"/>
    <property type="molecule type" value="Genomic_DNA"/>
</dbReference>
<dbReference type="AlphaFoldDB" id="A0A251ULW1"/>
<sequence length="55" mass="6686">MFKTKSMYVFYFILSCGFEQRRCRYAVGKKTKSNIHMVKIKMICNVLCLYRSYAW</sequence>
<reference evidence="1 3" key="1">
    <citation type="journal article" date="2017" name="Nature">
        <title>The sunflower genome provides insights into oil metabolism, flowering and Asterid evolution.</title>
        <authorList>
            <person name="Badouin H."/>
            <person name="Gouzy J."/>
            <person name="Grassa C.J."/>
            <person name="Murat F."/>
            <person name="Staton S.E."/>
            <person name="Cottret L."/>
            <person name="Lelandais-Briere C."/>
            <person name="Owens G.L."/>
            <person name="Carrere S."/>
            <person name="Mayjonade B."/>
            <person name="Legrand L."/>
            <person name="Gill N."/>
            <person name="Kane N.C."/>
            <person name="Bowers J.E."/>
            <person name="Hubner S."/>
            <person name="Bellec A."/>
            <person name="Berard A."/>
            <person name="Berges H."/>
            <person name="Blanchet N."/>
            <person name="Boniface M.C."/>
            <person name="Brunel D."/>
            <person name="Catrice O."/>
            <person name="Chaidir N."/>
            <person name="Claudel C."/>
            <person name="Donnadieu C."/>
            <person name="Faraut T."/>
            <person name="Fievet G."/>
            <person name="Helmstetter N."/>
            <person name="King M."/>
            <person name="Knapp S.J."/>
            <person name="Lai Z."/>
            <person name="Le Paslier M.C."/>
            <person name="Lippi Y."/>
            <person name="Lorenzon L."/>
            <person name="Mandel J.R."/>
            <person name="Marage G."/>
            <person name="Marchand G."/>
            <person name="Marquand E."/>
            <person name="Bret-Mestries E."/>
            <person name="Morien E."/>
            <person name="Nambeesan S."/>
            <person name="Nguyen T."/>
            <person name="Pegot-Espagnet P."/>
            <person name="Pouilly N."/>
            <person name="Raftis F."/>
            <person name="Sallet E."/>
            <person name="Schiex T."/>
            <person name="Thomas J."/>
            <person name="Vandecasteele C."/>
            <person name="Vares D."/>
            <person name="Vear F."/>
            <person name="Vautrin S."/>
            <person name="Crespi M."/>
            <person name="Mangin B."/>
            <person name="Burke J.M."/>
            <person name="Salse J."/>
            <person name="Munos S."/>
            <person name="Vincourt P."/>
            <person name="Rieseberg L.H."/>
            <person name="Langlade N.B."/>
        </authorList>
    </citation>
    <scope>NUCLEOTIDE SEQUENCE [LARGE SCALE GENOMIC DNA]</scope>
    <source>
        <strain evidence="3">cv. SF193</strain>
        <tissue evidence="1">Leaves</tissue>
    </source>
</reference>
<dbReference type="EMBL" id="MNCJ02000330">
    <property type="protein sequence ID" value="KAF5764306.1"/>
    <property type="molecule type" value="Genomic_DNA"/>
</dbReference>
<evidence type="ECO:0000313" key="3">
    <source>
        <dbReference type="Proteomes" id="UP000215914"/>
    </source>
</evidence>
<dbReference type="InParanoid" id="A0A251ULW1"/>
<reference evidence="1" key="3">
    <citation type="submission" date="2020-06" db="EMBL/GenBank/DDBJ databases">
        <title>Helianthus annuus Genome sequencing and assembly Release 2.</title>
        <authorList>
            <person name="Gouzy J."/>
            <person name="Langlade N."/>
            <person name="Munos S."/>
        </authorList>
    </citation>
    <scope>NUCLEOTIDE SEQUENCE</scope>
    <source>
        <tissue evidence="1">Leaves</tissue>
    </source>
</reference>
<dbReference type="Proteomes" id="UP000215914">
    <property type="component" value="Chromosome 5"/>
</dbReference>